<accession>A0AAV7TLA5</accession>
<evidence type="ECO:0000313" key="3">
    <source>
        <dbReference type="Proteomes" id="UP001066276"/>
    </source>
</evidence>
<dbReference type="Proteomes" id="UP001066276">
    <property type="component" value="Chromosome 3_2"/>
</dbReference>
<evidence type="ECO:0000313" key="2">
    <source>
        <dbReference type="EMBL" id="KAJ1176984.1"/>
    </source>
</evidence>
<comment type="caution">
    <text evidence="2">The sequence shown here is derived from an EMBL/GenBank/DDBJ whole genome shotgun (WGS) entry which is preliminary data.</text>
</comment>
<proteinExistence type="predicted"/>
<feature type="compositionally biased region" description="Low complexity" evidence="1">
    <location>
        <begin position="61"/>
        <end position="73"/>
    </location>
</feature>
<keyword evidence="3" id="KW-1185">Reference proteome</keyword>
<gene>
    <name evidence="2" type="ORF">NDU88_002251</name>
</gene>
<dbReference type="AlphaFoldDB" id="A0AAV7TLA5"/>
<protein>
    <submittedName>
        <fullName evidence="2">Uncharacterized protein</fullName>
    </submittedName>
</protein>
<organism evidence="2 3">
    <name type="scientific">Pleurodeles waltl</name>
    <name type="common">Iberian ribbed newt</name>
    <dbReference type="NCBI Taxonomy" id="8319"/>
    <lineage>
        <taxon>Eukaryota</taxon>
        <taxon>Metazoa</taxon>
        <taxon>Chordata</taxon>
        <taxon>Craniata</taxon>
        <taxon>Vertebrata</taxon>
        <taxon>Euteleostomi</taxon>
        <taxon>Amphibia</taxon>
        <taxon>Batrachia</taxon>
        <taxon>Caudata</taxon>
        <taxon>Salamandroidea</taxon>
        <taxon>Salamandridae</taxon>
        <taxon>Pleurodelinae</taxon>
        <taxon>Pleurodeles</taxon>
    </lineage>
</organism>
<name>A0AAV7TLA5_PLEWA</name>
<dbReference type="EMBL" id="JANPWB010000006">
    <property type="protein sequence ID" value="KAJ1176984.1"/>
    <property type="molecule type" value="Genomic_DNA"/>
</dbReference>
<evidence type="ECO:0000256" key="1">
    <source>
        <dbReference type="SAM" id="MobiDB-lite"/>
    </source>
</evidence>
<reference evidence="2" key="1">
    <citation type="journal article" date="2022" name="bioRxiv">
        <title>Sequencing and chromosome-scale assembly of the giantPleurodeles waltlgenome.</title>
        <authorList>
            <person name="Brown T."/>
            <person name="Elewa A."/>
            <person name="Iarovenko S."/>
            <person name="Subramanian E."/>
            <person name="Araus A.J."/>
            <person name="Petzold A."/>
            <person name="Susuki M."/>
            <person name="Suzuki K.-i.T."/>
            <person name="Hayashi T."/>
            <person name="Toyoda A."/>
            <person name="Oliveira C."/>
            <person name="Osipova E."/>
            <person name="Leigh N.D."/>
            <person name="Simon A."/>
            <person name="Yun M.H."/>
        </authorList>
    </citation>
    <scope>NUCLEOTIDE SEQUENCE</scope>
    <source>
        <strain evidence="2">20211129_DDA</strain>
        <tissue evidence="2">Liver</tissue>
    </source>
</reference>
<sequence>MVENSYCSATIGDATVAHLLDPSMKPEEALLEGYLISKDLPKVQFDNSRCGRGQHGDRSGSSDPSSSIYPDSGAYPPFTGGRRRPFSCPGPVIIAAATHRTTLPFYTLGENHCAAGPTAGAAAWMDTFWSREPPPEARRCAVEPRLDW</sequence>
<feature type="region of interest" description="Disordered" evidence="1">
    <location>
        <begin position="46"/>
        <end position="82"/>
    </location>
</feature>